<evidence type="ECO:0000256" key="1">
    <source>
        <dbReference type="ARBA" id="ARBA00023002"/>
    </source>
</evidence>
<dbReference type="AlphaFoldDB" id="A0A8J3Z4Q3"/>
<reference evidence="3" key="1">
    <citation type="submission" date="2021-01" db="EMBL/GenBank/DDBJ databases">
        <title>Whole genome shotgun sequence of Virgisporangium aurantiacum NBRC 16421.</title>
        <authorList>
            <person name="Komaki H."/>
            <person name="Tamura T."/>
        </authorList>
    </citation>
    <scope>NUCLEOTIDE SEQUENCE</scope>
    <source>
        <strain evidence="3">NBRC 16421</strain>
    </source>
</reference>
<comment type="caution">
    <text evidence="3">The sequence shown here is derived from an EMBL/GenBank/DDBJ whole genome shotgun (WGS) entry which is preliminary data.</text>
</comment>
<dbReference type="Proteomes" id="UP000612585">
    <property type="component" value="Unassembled WGS sequence"/>
</dbReference>
<accession>A0A8J3Z4Q3</accession>
<protein>
    <submittedName>
        <fullName evidence="3">LLM class F420-dependent oxidoreductase</fullName>
    </submittedName>
</protein>
<dbReference type="CDD" id="cd01097">
    <property type="entry name" value="Tetrahydromethanopterin_reductase"/>
    <property type="match status" value="1"/>
</dbReference>
<sequence length="347" mass="37143">MRLGYSLSYWGTAGLSPADHLTLVRDAERLGYHSAWAAETYGTDPASIMAWLAGQTSRIRLGTAILQMPARRPVAAAMTAATIDQLSNGRFRLGLGFSGPQLVEGWHGLPFTRPLAHARDYVAVVRMALERKPVRYAGPTLTVPLPGSEGKELALAVEPVQRPLPIYLATIGPNAVRLTGELADGWLPLNVPPSHVAACRDLLADGAAAAGRTLDGFDVAPMVMVLVEDDLDVAYDMMRPMLALYLGGMGSRKHNFHNQLAARLGFEAEATKMQEAFLDGRQGEAIAAMSDGLVDAMTVCGPRERVRERLAAYRDAGVTTLIVGVVPPTLAARQAQLRAIAEVAGDL</sequence>
<dbReference type="SUPFAM" id="SSF51679">
    <property type="entry name" value="Bacterial luciferase-like"/>
    <property type="match status" value="1"/>
</dbReference>
<evidence type="ECO:0000313" key="4">
    <source>
        <dbReference type="Proteomes" id="UP000612585"/>
    </source>
</evidence>
<evidence type="ECO:0000313" key="3">
    <source>
        <dbReference type="EMBL" id="GIJ56362.1"/>
    </source>
</evidence>
<dbReference type="NCBIfam" id="TIGR03559">
    <property type="entry name" value="F420_Rv3520c"/>
    <property type="match status" value="1"/>
</dbReference>
<dbReference type="InterPro" id="IPR019951">
    <property type="entry name" value="F420_OxRdatse_Rv3520c_pred"/>
</dbReference>
<feature type="domain" description="Luciferase-like" evidence="2">
    <location>
        <begin position="11"/>
        <end position="319"/>
    </location>
</feature>
<dbReference type="RefSeq" id="WP_203994591.1">
    <property type="nucleotide sequence ID" value="NZ_BOPG01000024.1"/>
</dbReference>
<name>A0A8J3Z4Q3_9ACTN</name>
<dbReference type="InterPro" id="IPR036661">
    <property type="entry name" value="Luciferase-like_sf"/>
</dbReference>
<evidence type="ECO:0000259" key="2">
    <source>
        <dbReference type="Pfam" id="PF00296"/>
    </source>
</evidence>
<dbReference type="GO" id="GO:0016705">
    <property type="term" value="F:oxidoreductase activity, acting on paired donors, with incorporation or reduction of molecular oxygen"/>
    <property type="evidence" value="ECO:0007669"/>
    <property type="project" value="InterPro"/>
</dbReference>
<dbReference type="InterPro" id="IPR011251">
    <property type="entry name" value="Luciferase-like_dom"/>
</dbReference>
<organism evidence="3 4">
    <name type="scientific">Virgisporangium aurantiacum</name>
    <dbReference type="NCBI Taxonomy" id="175570"/>
    <lineage>
        <taxon>Bacteria</taxon>
        <taxon>Bacillati</taxon>
        <taxon>Actinomycetota</taxon>
        <taxon>Actinomycetes</taxon>
        <taxon>Micromonosporales</taxon>
        <taxon>Micromonosporaceae</taxon>
        <taxon>Virgisporangium</taxon>
    </lineage>
</organism>
<keyword evidence="1" id="KW-0560">Oxidoreductase</keyword>
<dbReference type="Pfam" id="PF00296">
    <property type="entry name" value="Bac_luciferase"/>
    <property type="match status" value="1"/>
</dbReference>
<dbReference type="InterPro" id="IPR050564">
    <property type="entry name" value="F420-G6PD/mer"/>
</dbReference>
<dbReference type="PANTHER" id="PTHR43244:SF1">
    <property type="entry name" value="5,10-METHYLENETETRAHYDROMETHANOPTERIN REDUCTASE"/>
    <property type="match status" value="1"/>
</dbReference>
<proteinExistence type="predicted"/>
<dbReference type="EMBL" id="BOPG01000024">
    <property type="protein sequence ID" value="GIJ56362.1"/>
    <property type="molecule type" value="Genomic_DNA"/>
</dbReference>
<gene>
    <name evidence="3" type="primary">hmd_1</name>
    <name evidence="3" type="ORF">Vau01_038780</name>
</gene>
<dbReference type="PANTHER" id="PTHR43244">
    <property type="match status" value="1"/>
</dbReference>
<keyword evidence="4" id="KW-1185">Reference proteome</keyword>
<dbReference type="Gene3D" id="3.20.20.30">
    <property type="entry name" value="Luciferase-like domain"/>
    <property type="match status" value="1"/>
</dbReference>